<accession>A0A174KY07</accession>
<organism evidence="1 2">
    <name type="scientific">Bacteroides caccae</name>
    <dbReference type="NCBI Taxonomy" id="47678"/>
    <lineage>
        <taxon>Bacteria</taxon>
        <taxon>Pseudomonadati</taxon>
        <taxon>Bacteroidota</taxon>
        <taxon>Bacteroidia</taxon>
        <taxon>Bacteroidales</taxon>
        <taxon>Bacteroidaceae</taxon>
        <taxon>Bacteroides</taxon>
    </lineage>
</organism>
<proteinExistence type="predicted"/>
<evidence type="ECO:0000313" key="1">
    <source>
        <dbReference type="EMBL" id="CUP14090.1"/>
    </source>
</evidence>
<dbReference type="SUPFAM" id="SSF56784">
    <property type="entry name" value="HAD-like"/>
    <property type="match status" value="1"/>
</dbReference>
<dbReference type="InterPro" id="IPR023214">
    <property type="entry name" value="HAD_sf"/>
</dbReference>
<protein>
    <recommendedName>
        <fullName evidence="3">Hydrolase</fullName>
    </recommendedName>
</protein>
<evidence type="ECO:0008006" key="3">
    <source>
        <dbReference type="Google" id="ProtNLM"/>
    </source>
</evidence>
<dbReference type="Gene3D" id="3.40.50.1000">
    <property type="entry name" value="HAD superfamily/HAD-like"/>
    <property type="match status" value="1"/>
</dbReference>
<dbReference type="InterPro" id="IPR016769">
    <property type="entry name" value="Phage_SP01_Orf1"/>
</dbReference>
<dbReference type="InterPro" id="IPR036412">
    <property type="entry name" value="HAD-like_sf"/>
</dbReference>
<reference evidence="1 2" key="1">
    <citation type="submission" date="2015-09" db="EMBL/GenBank/DDBJ databases">
        <authorList>
            <consortium name="Pathogen Informatics"/>
        </authorList>
    </citation>
    <scope>NUCLEOTIDE SEQUENCE [LARGE SCALE GENOMIC DNA]</scope>
    <source>
        <strain evidence="1 2">2789STDY5834880</strain>
    </source>
</reference>
<dbReference type="EMBL" id="CZAI01000003">
    <property type="protein sequence ID" value="CUP14090.1"/>
    <property type="molecule type" value="Genomic_DNA"/>
</dbReference>
<dbReference type="AlphaFoldDB" id="A0A174KY07"/>
<name>A0A174KY07_9BACE</name>
<evidence type="ECO:0000313" key="2">
    <source>
        <dbReference type="Proteomes" id="UP000095657"/>
    </source>
</evidence>
<dbReference type="STRING" id="47678.ERS852494_01596"/>
<dbReference type="RefSeq" id="WP_055171048.1">
    <property type="nucleotide sequence ID" value="NZ_CZAI01000003.1"/>
</dbReference>
<dbReference type="Proteomes" id="UP000095657">
    <property type="component" value="Unassembled WGS sequence"/>
</dbReference>
<dbReference type="PIRSF" id="PIRSF020079">
    <property type="entry name" value="UCP020079"/>
    <property type="match status" value="1"/>
</dbReference>
<gene>
    <name evidence="1" type="ORF">ERS852494_01596</name>
</gene>
<sequence length="130" mass="14771">MIIAVDFDGTISRGKYPAIDGEQPYAGESLRKLHSQGHKIIIWTCRTGDRLLEAINWLLEHQIPFSRINDHDPDNLAKYGGEGGKKIYAHVYIDDKNIGGFPGWPACLAEIERMEAEYEDSLKQQTLRNE</sequence>